<name>A0ABT1IML9_9PSEU</name>
<evidence type="ECO:0000256" key="1">
    <source>
        <dbReference type="SAM" id="MobiDB-lite"/>
    </source>
</evidence>
<sequence>MAGVFNVEEHGCVNWLSECSVEALTDALRGVAPDLVGLRITLPDLVGRDEPLWRSSSAAVGDGFVAKFAWSEPAAQRLVHEIGALAALSAGRSVPFVPEVVASSVEPVLLVTRRVPGFSLFAVADSIDRDRAGGDLARFFAALHDPTVRARVEEAIGALPAPRPGASTDDLRARLGRWVRPDQRDTISGWCDWADEVLATPCRSVLVHGDLHGDNQVWRDGRLRLVVDFETACAAEPEYDLRALPATGPDCELLIATMRHYEHLTGHALSIDRIMAWHLRTALDDVLWRSEAAVPLPDHRTPPDWVDDLAARFTTLDLQQDTDHERSECEASGATQNVDRVSTRPRRAWRRCRKRPSTSSTRTFRRLASHAVDPPIHGQRPESSH</sequence>
<comment type="caution">
    <text evidence="3">The sequence shown here is derived from an EMBL/GenBank/DDBJ whole genome shotgun (WGS) entry which is preliminary data.</text>
</comment>
<reference evidence="3 4" key="1">
    <citation type="submission" date="2022-06" db="EMBL/GenBank/DDBJ databases">
        <title>Genomic Encyclopedia of Archaeal and Bacterial Type Strains, Phase II (KMG-II): from individual species to whole genera.</title>
        <authorList>
            <person name="Goeker M."/>
        </authorList>
    </citation>
    <scope>NUCLEOTIDE SEQUENCE [LARGE SCALE GENOMIC DNA]</scope>
    <source>
        <strain evidence="3 4">DSM 44255</strain>
    </source>
</reference>
<dbReference type="PANTHER" id="PTHR21310">
    <property type="entry name" value="AMINOGLYCOSIDE PHOSPHOTRANSFERASE-RELATED-RELATED"/>
    <property type="match status" value="1"/>
</dbReference>
<dbReference type="Proteomes" id="UP001205185">
    <property type="component" value="Unassembled WGS sequence"/>
</dbReference>
<accession>A0ABT1IML9</accession>
<dbReference type="Gene3D" id="3.90.1200.10">
    <property type="match status" value="1"/>
</dbReference>
<dbReference type="Pfam" id="PF01636">
    <property type="entry name" value="APH"/>
    <property type="match status" value="1"/>
</dbReference>
<dbReference type="EMBL" id="JAMTCO010000019">
    <property type="protein sequence ID" value="MCP2273915.1"/>
    <property type="molecule type" value="Genomic_DNA"/>
</dbReference>
<protein>
    <submittedName>
        <fullName evidence="3">Phosphotransferase enzyme family protein</fullName>
    </submittedName>
</protein>
<dbReference type="InterPro" id="IPR051678">
    <property type="entry name" value="AGP_Transferase"/>
</dbReference>
<dbReference type="InterPro" id="IPR011009">
    <property type="entry name" value="Kinase-like_dom_sf"/>
</dbReference>
<keyword evidence="4" id="KW-1185">Reference proteome</keyword>
<evidence type="ECO:0000313" key="3">
    <source>
        <dbReference type="EMBL" id="MCP2273915.1"/>
    </source>
</evidence>
<feature type="compositionally biased region" description="Basic residues" evidence="1">
    <location>
        <begin position="343"/>
        <end position="356"/>
    </location>
</feature>
<evidence type="ECO:0000313" key="4">
    <source>
        <dbReference type="Proteomes" id="UP001205185"/>
    </source>
</evidence>
<feature type="domain" description="Aminoglycoside phosphotransferase" evidence="2">
    <location>
        <begin position="63"/>
        <end position="261"/>
    </location>
</feature>
<dbReference type="SUPFAM" id="SSF56112">
    <property type="entry name" value="Protein kinase-like (PK-like)"/>
    <property type="match status" value="1"/>
</dbReference>
<gene>
    <name evidence="3" type="ORF">LV75_006447</name>
</gene>
<feature type="region of interest" description="Disordered" evidence="1">
    <location>
        <begin position="323"/>
        <end position="385"/>
    </location>
</feature>
<evidence type="ECO:0000259" key="2">
    <source>
        <dbReference type="Pfam" id="PF01636"/>
    </source>
</evidence>
<proteinExistence type="predicted"/>
<dbReference type="InterPro" id="IPR002575">
    <property type="entry name" value="Aminoglycoside_PTrfase"/>
</dbReference>
<organism evidence="3 4">
    <name type="scientific">Actinokineospora diospyrosa</name>
    <dbReference type="NCBI Taxonomy" id="103728"/>
    <lineage>
        <taxon>Bacteria</taxon>
        <taxon>Bacillati</taxon>
        <taxon>Actinomycetota</taxon>
        <taxon>Actinomycetes</taxon>
        <taxon>Pseudonocardiales</taxon>
        <taxon>Pseudonocardiaceae</taxon>
        <taxon>Actinokineospora</taxon>
    </lineage>
</organism>